<dbReference type="AlphaFoldDB" id="G4SX46"/>
<accession>G4SX46</accession>
<name>G4SX46_META2</name>
<dbReference type="PANTHER" id="PTHR37625:SF4">
    <property type="entry name" value="OUTER MEMBRANE LIPOPROTEIN"/>
    <property type="match status" value="1"/>
</dbReference>
<dbReference type="PATRIC" id="fig|271065.3.peg.1451"/>
<dbReference type="EMBL" id="FO082060">
    <property type="protein sequence ID" value="CCE23101.1"/>
    <property type="molecule type" value="Genomic_DNA"/>
</dbReference>
<dbReference type="NCBIfam" id="TIGR03352">
    <property type="entry name" value="VI_chp_3"/>
    <property type="match status" value="1"/>
</dbReference>
<evidence type="ECO:0008006" key="3">
    <source>
        <dbReference type="Google" id="ProtNLM"/>
    </source>
</evidence>
<sequence length="187" mass="21280">MHGAYLGLNNQYKIMNKSNRIDLSRLNTQWRILLLSALLLNTTACSTKEEVIAPTPDPTILELKLKAGKLLNPDIEGRASPLVVRIYQFEAIDKFNTSDFFAIYDNDVALLGQDIIFRKELELQPDTNRNLSLESKPEARYLAIFAAFRNLDTAQWKASMKIVPNQTNKVTINFDQYTVTLKTKNAD</sequence>
<dbReference type="InterPro" id="IPR038706">
    <property type="entry name" value="Type_VI_SciN-like_sf"/>
</dbReference>
<organism evidence="1 2">
    <name type="scientific">Methylotuvimicrobium alcaliphilum (strain DSM 19304 / NCIMB 14124 / VKM B-2133 / 20Z)</name>
    <name type="common">Methylomicrobium alcaliphilum</name>
    <dbReference type="NCBI Taxonomy" id="1091494"/>
    <lineage>
        <taxon>Bacteria</taxon>
        <taxon>Pseudomonadati</taxon>
        <taxon>Pseudomonadota</taxon>
        <taxon>Gammaproteobacteria</taxon>
        <taxon>Methylococcales</taxon>
        <taxon>Methylococcaceae</taxon>
        <taxon>Methylotuvimicrobium</taxon>
    </lineage>
</organism>
<reference evidence="2" key="1">
    <citation type="journal article" date="2012" name="J. Bacteriol.">
        <title>Genome sequence of the haloalkaliphilic methanotrophic bacterium Methylomicrobium alcaliphilum 20Z.</title>
        <authorList>
            <person name="Vuilleumier S."/>
            <person name="Khmelenina V.N."/>
            <person name="Bringel F."/>
            <person name="Reshetnikov A.S."/>
            <person name="Lajus A."/>
            <person name="Mangenot S."/>
            <person name="Rouy Z."/>
            <person name="Op den Camp H.J."/>
            <person name="Jetten M.S."/>
            <person name="Dispirito A.A."/>
            <person name="Dunfield P."/>
            <person name="Klotz M.G."/>
            <person name="Semrau J.D."/>
            <person name="Stein L.Y."/>
            <person name="Barbe V."/>
            <person name="Medigue C."/>
            <person name="Trotsenko Y.A."/>
            <person name="Kalyuzhnaya M.G."/>
        </authorList>
    </citation>
    <scope>NUCLEOTIDE SEQUENCE [LARGE SCALE GENOMIC DNA]</scope>
    <source>
        <strain evidence="2">DSM 19304 / NCIMB 14124 / VKM B-2133 / 20Z</strain>
    </source>
</reference>
<protein>
    <recommendedName>
        <fullName evidence="3">Type VI secretion lipoprotein, VC_A0113 family</fullName>
    </recommendedName>
</protein>
<proteinExistence type="predicted"/>
<dbReference type="KEGG" id="mah:MEALZ_1413"/>
<keyword evidence="2" id="KW-1185">Reference proteome</keyword>
<dbReference type="PANTHER" id="PTHR37625">
    <property type="entry name" value="OUTER MEMBRANE LIPOPROTEIN-RELATED"/>
    <property type="match status" value="1"/>
</dbReference>
<dbReference type="HOGENOM" id="CLU_092347_1_1_6"/>
<dbReference type="Pfam" id="PF12790">
    <property type="entry name" value="T6SS-SciN"/>
    <property type="match status" value="1"/>
</dbReference>
<evidence type="ECO:0000313" key="1">
    <source>
        <dbReference type="EMBL" id="CCE23101.1"/>
    </source>
</evidence>
<dbReference type="InterPro" id="IPR017734">
    <property type="entry name" value="T6SS_SciN"/>
</dbReference>
<dbReference type="Proteomes" id="UP000008315">
    <property type="component" value="Chromosome"/>
</dbReference>
<dbReference type="Gene3D" id="2.60.40.4150">
    <property type="entry name" value="Type VI secretion system, lipoprotein SciN"/>
    <property type="match status" value="1"/>
</dbReference>
<evidence type="ECO:0000313" key="2">
    <source>
        <dbReference type="Proteomes" id="UP000008315"/>
    </source>
</evidence>
<dbReference type="STRING" id="1091494.MEALZ_1413"/>
<gene>
    <name evidence="1" type="ordered locus">MEALZ_1413</name>
</gene>